<keyword evidence="3" id="KW-1185">Reference proteome</keyword>
<comment type="caution">
    <text evidence="2">The sequence shown here is derived from an EMBL/GenBank/DDBJ whole genome shotgun (WGS) entry which is preliminary data.</text>
</comment>
<evidence type="ECO:0000256" key="1">
    <source>
        <dbReference type="SAM" id="MobiDB-lite"/>
    </source>
</evidence>
<gene>
    <name evidence="2" type="ORF">HNP32_001428</name>
</gene>
<dbReference type="Proteomes" id="UP000539957">
    <property type="component" value="Unassembled WGS sequence"/>
</dbReference>
<evidence type="ECO:0000313" key="2">
    <source>
        <dbReference type="EMBL" id="MBB4797704.1"/>
    </source>
</evidence>
<reference evidence="2 3" key="1">
    <citation type="submission" date="2020-08" db="EMBL/GenBank/DDBJ databases">
        <title>Functional genomics of gut bacteria from endangered species of beetles.</title>
        <authorList>
            <person name="Carlos-Shanley C."/>
        </authorList>
    </citation>
    <scope>NUCLEOTIDE SEQUENCE [LARGE SCALE GENOMIC DNA]</scope>
    <source>
        <strain evidence="2 3">S00123</strain>
    </source>
</reference>
<feature type="region of interest" description="Disordered" evidence="1">
    <location>
        <begin position="1"/>
        <end position="80"/>
    </location>
</feature>
<dbReference type="AlphaFoldDB" id="A0A7W7N3T7"/>
<proteinExistence type="predicted"/>
<sequence>MDRDKDADRWGGPGSSHQNRQAPQPDPVVKDAEDPDHLSPRSQVSGGGGEKDVHKGHSAEARSTRQASSEEKRHERDNRQ</sequence>
<protein>
    <submittedName>
        <fullName evidence="2">Uncharacterized protein</fullName>
    </submittedName>
</protein>
<dbReference type="EMBL" id="JACHKY010000002">
    <property type="protein sequence ID" value="MBB4797704.1"/>
    <property type="molecule type" value="Genomic_DNA"/>
</dbReference>
<feature type="compositionally biased region" description="Basic and acidic residues" evidence="1">
    <location>
        <begin position="28"/>
        <end position="39"/>
    </location>
</feature>
<dbReference type="RefSeq" id="WP_184269176.1">
    <property type="nucleotide sequence ID" value="NZ_JACHKY010000002.1"/>
</dbReference>
<accession>A0A7W7N3T7</accession>
<name>A0A7W7N3T7_9CAUL</name>
<feature type="compositionally biased region" description="Basic and acidic residues" evidence="1">
    <location>
        <begin position="49"/>
        <end position="80"/>
    </location>
</feature>
<organism evidence="2 3">
    <name type="scientific">Brevundimonas bullata</name>
    <dbReference type="NCBI Taxonomy" id="13160"/>
    <lineage>
        <taxon>Bacteria</taxon>
        <taxon>Pseudomonadati</taxon>
        <taxon>Pseudomonadota</taxon>
        <taxon>Alphaproteobacteria</taxon>
        <taxon>Caulobacterales</taxon>
        <taxon>Caulobacteraceae</taxon>
        <taxon>Brevundimonas</taxon>
    </lineage>
</organism>
<evidence type="ECO:0000313" key="3">
    <source>
        <dbReference type="Proteomes" id="UP000539957"/>
    </source>
</evidence>